<organism evidence="1 2">
    <name type="scientific">Trichonephila clavata</name>
    <name type="common">Joro spider</name>
    <name type="synonym">Nephila clavata</name>
    <dbReference type="NCBI Taxonomy" id="2740835"/>
    <lineage>
        <taxon>Eukaryota</taxon>
        <taxon>Metazoa</taxon>
        <taxon>Ecdysozoa</taxon>
        <taxon>Arthropoda</taxon>
        <taxon>Chelicerata</taxon>
        <taxon>Arachnida</taxon>
        <taxon>Araneae</taxon>
        <taxon>Araneomorphae</taxon>
        <taxon>Entelegynae</taxon>
        <taxon>Araneoidea</taxon>
        <taxon>Nephilidae</taxon>
        <taxon>Trichonephila</taxon>
    </lineage>
</organism>
<dbReference type="Gene3D" id="3.30.70.270">
    <property type="match status" value="1"/>
</dbReference>
<dbReference type="InterPro" id="IPR043502">
    <property type="entry name" value="DNA/RNA_pol_sf"/>
</dbReference>
<comment type="caution">
    <text evidence="1">The sequence shown here is derived from an EMBL/GenBank/DDBJ whole genome shotgun (WGS) entry which is preliminary data.</text>
</comment>
<dbReference type="EMBL" id="BMAO01020669">
    <property type="protein sequence ID" value="GFQ69045.1"/>
    <property type="molecule type" value="Genomic_DNA"/>
</dbReference>
<dbReference type="InterPro" id="IPR043128">
    <property type="entry name" value="Rev_trsase/Diguanyl_cyclase"/>
</dbReference>
<sequence length="90" mass="9739">MAEHLINKLVKNKFVQDSVTYLGPIVGLGNGSLAKLKVETKVDVQNSKTKTRVSGFLGTAEYNRKPIPMISSLAAPLTELLEGKSKKGLQ</sequence>
<dbReference type="AlphaFoldDB" id="A0A8X6I193"/>
<dbReference type="GO" id="GO:0071897">
    <property type="term" value="P:DNA biosynthetic process"/>
    <property type="evidence" value="ECO:0007669"/>
    <property type="project" value="UniProtKB-ARBA"/>
</dbReference>
<evidence type="ECO:0000313" key="2">
    <source>
        <dbReference type="Proteomes" id="UP000887116"/>
    </source>
</evidence>
<dbReference type="SUPFAM" id="SSF56672">
    <property type="entry name" value="DNA/RNA polymerases"/>
    <property type="match status" value="1"/>
</dbReference>
<dbReference type="Proteomes" id="UP000887116">
    <property type="component" value="Unassembled WGS sequence"/>
</dbReference>
<name>A0A8X6I193_TRICU</name>
<proteinExistence type="predicted"/>
<evidence type="ECO:0000313" key="1">
    <source>
        <dbReference type="EMBL" id="GFQ69045.1"/>
    </source>
</evidence>
<gene>
    <name evidence="1" type="ORF">TNCT_72141</name>
</gene>
<accession>A0A8X6I193</accession>
<reference evidence="1" key="1">
    <citation type="submission" date="2020-07" db="EMBL/GenBank/DDBJ databases">
        <title>Multicomponent nature underlies the extraordinary mechanical properties of spider dragline silk.</title>
        <authorList>
            <person name="Kono N."/>
            <person name="Nakamura H."/>
            <person name="Mori M."/>
            <person name="Yoshida Y."/>
            <person name="Ohtoshi R."/>
            <person name="Malay A.D."/>
            <person name="Moran D.A.P."/>
            <person name="Tomita M."/>
            <person name="Numata K."/>
            <person name="Arakawa K."/>
        </authorList>
    </citation>
    <scope>NUCLEOTIDE SEQUENCE</scope>
</reference>
<protein>
    <submittedName>
        <fullName evidence="1">Uncharacterized protein</fullName>
    </submittedName>
</protein>
<keyword evidence="2" id="KW-1185">Reference proteome</keyword>